<protein>
    <submittedName>
        <fullName evidence="2">Uncharacterized protein</fullName>
    </submittedName>
</protein>
<name>A0AAW5RVV4_MYCBC</name>
<feature type="compositionally biased region" description="Low complexity" evidence="1">
    <location>
        <begin position="146"/>
        <end position="166"/>
    </location>
</feature>
<gene>
    <name evidence="2" type="ORF">H7I91_00325</name>
</gene>
<organism evidence="2 3">
    <name type="scientific">Mycobacterium bouchedurhonense</name>
    <dbReference type="NCBI Taxonomy" id="701041"/>
    <lineage>
        <taxon>Bacteria</taxon>
        <taxon>Bacillati</taxon>
        <taxon>Actinomycetota</taxon>
        <taxon>Actinomycetes</taxon>
        <taxon>Mycobacteriales</taxon>
        <taxon>Mycobacteriaceae</taxon>
        <taxon>Mycobacterium</taxon>
        <taxon>Mycobacterium avium complex (MAC)</taxon>
    </lineage>
</organism>
<sequence length="174" mass="19530">MADLTGRDFAKAREIFFNYDGSRFYMSRDGVEAEYESFSVPKEVESKWLEELTTHKLSMLGEPGNWWVVYFLCNKRDCRHLSHLLNAEPLGAFWQRCAYLEVLLDYVGVCSQGYCASDIQAAAQYVLDHAQGLPPEEAPSEQLRQRVGSVPGSGVSDGGVSVPDVRGPSRESLW</sequence>
<dbReference type="AlphaFoldDB" id="A0AAW5RVV4"/>
<reference evidence="2" key="2">
    <citation type="journal article" date="2022" name="BMC Genomics">
        <title>Comparative genome analysis of mycobacteria focusing on tRNA and non-coding RNA.</title>
        <authorList>
            <person name="Behra P.R.K."/>
            <person name="Pettersson B.M.F."/>
            <person name="Ramesh M."/>
            <person name="Das S."/>
            <person name="Dasgupta S."/>
            <person name="Kirsebom L.A."/>
        </authorList>
    </citation>
    <scope>NUCLEOTIDE SEQUENCE</scope>
    <source>
        <strain evidence="2">DSM 45439</strain>
    </source>
</reference>
<evidence type="ECO:0000256" key="1">
    <source>
        <dbReference type="SAM" id="MobiDB-lite"/>
    </source>
</evidence>
<reference evidence="2" key="1">
    <citation type="submission" date="2020-07" db="EMBL/GenBank/DDBJ databases">
        <authorList>
            <person name="Pettersson B.M.F."/>
            <person name="Behra P.R.K."/>
            <person name="Ramesh M."/>
            <person name="Das S."/>
            <person name="Dasgupta S."/>
            <person name="Kirsebom L.A."/>
        </authorList>
    </citation>
    <scope>NUCLEOTIDE SEQUENCE</scope>
    <source>
        <strain evidence="2">DSM 45439</strain>
    </source>
</reference>
<comment type="caution">
    <text evidence="2">The sequence shown here is derived from an EMBL/GenBank/DDBJ whole genome shotgun (WGS) entry which is preliminary data.</text>
</comment>
<feature type="region of interest" description="Disordered" evidence="1">
    <location>
        <begin position="134"/>
        <end position="174"/>
    </location>
</feature>
<dbReference type="EMBL" id="JACKTG010000003">
    <property type="protein sequence ID" value="MCV6987764.1"/>
    <property type="molecule type" value="Genomic_DNA"/>
</dbReference>
<evidence type="ECO:0000313" key="2">
    <source>
        <dbReference type="EMBL" id="MCV6987764.1"/>
    </source>
</evidence>
<accession>A0AAW5RVV4</accession>
<dbReference type="Proteomes" id="UP001207588">
    <property type="component" value="Unassembled WGS sequence"/>
</dbReference>
<proteinExistence type="predicted"/>
<dbReference type="RefSeq" id="WP_264002845.1">
    <property type="nucleotide sequence ID" value="NZ_JACKTG010000003.1"/>
</dbReference>
<evidence type="ECO:0000313" key="3">
    <source>
        <dbReference type="Proteomes" id="UP001207588"/>
    </source>
</evidence>